<accession>A0ABV5GT19</accession>
<dbReference type="Proteomes" id="UP001589607">
    <property type="component" value="Unassembled WGS sequence"/>
</dbReference>
<comment type="caution">
    <text evidence="1">The sequence shown here is derived from an EMBL/GenBank/DDBJ whole genome shotgun (WGS) entry which is preliminary data.</text>
</comment>
<dbReference type="EMBL" id="JBHMEY010000094">
    <property type="protein sequence ID" value="MFB9098540.1"/>
    <property type="molecule type" value="Genomic_DNA"/>
</dbReference>
<keyword evidence="2" id="KW-1185">Reference proteome</keyword>
<gene>
    <name evidence="1" type="ORF">ACFFVF_18695</name>
</gene>
<sequence>MKRIIKKIGERLYEDFENTCASDLILYSSRINRLQAKCLLFLENYKDKIGVKKKFNIKEK</sequence>
<name>A0ABV5GT19_9FLAO</name>
<dbReference type="RefSeq" id="WP_236452763.1">
    <property type="nucleotide sequence ID" value="NZ_CBCSGE010000001.1"/>
</dbReference>
<reference evidence="1 2" key="1">
    <citation type="submission" date="2024-09" db="EMBL/GenBank/DDBJ databases">
        <authorList>
            <person name="Sun Q."/>
            <person name="Mori K."/>
        </authorList>
    </citation>
    <scope>NUCLEOTIDE SEQUENCE [LARGE SCALE GENOMIC DNA]</scope>
    <source>
        <strain evidence="1 2">CECT 7955</strain>
    </source>
</reference>
<organism evidence="1 2">
    <name type="scientific">Flavobacterium jumunjinense</name>
    <dbReference type="NCBI Taxonomy" id="998845"/>
    <lineage>
        <taxon>Bacteria</taxon>
        <taxon>Pseudomonadati</taxon>
        <taxon>Bacteroidota</taxon>
        <taxon>Flavobacteriia</taxon>
        <taxon>Flavobacteriales</taxon>
        <taxon>Flavobacteriaceae</taxon>
        <taxon>Flavobacterium</taxon>
    </lineage>
</organism>
<evidence type="ECO:0000313" key="2">
    <source>
        <dbReference type="Proteomes" id="UP001589607"/>
    </source>
</evidence>
<evidence type="ECO:0008006" key="3">
    <source>
        <dbReference type="Google" id="ProtNLM"/>
    </source>
</evidence>
<evidence type="ECO:0000313" key="1">
    <source>
        <dbReference type="EMBL" id="MFB9098540.1"/>
    </source>
</evidence>
<protein>
    <recommendedName>
        <fullName evidence="3">Four helix bundle protein</fullName>
    </recommendedName>
</protein>
<proteinExistence type="predicted"/>